<dbReference type="PANTHER" id="PTHR34595:SF7">
    <property type="entry name" value="SLL1039 PROTEIN"/>
    <property type="match status" value="1"/>
</dbReference>
<name>A0A841L1D4_9SPHN</name>
<evidence type="ECO:0000313" key="2">
    <source>
        <dbReference type="EMBL" id="MBB6226374.1"/>
    </source>
</evidence>
<organism evidence="2 3">
    <name type="scientific">Polymorphobacter multimanifer</name>
    <dbReference type="NCBI Taxonomy" id="1070431"/>
    <lineage>
        <taxon>Bacteria</taxon>
        <taxon>Pseudomonadati</taxon>
        <taxon>Pseudomonadota</taxon>
        <taxon>Alphaproteobacteria</taxon>
        <taxon>Sphingomonadales</taxon>
        <taxon>Sphingosinicellaceae</taxon>
        <taxon>Polymorphobacter</taxon>
    </lineage>
</organism>
<proteinExistence type="predicted"/>
<dbReference type="AlphaFoldDB" id="A0A841L1D4"/>
<keyword evidence="3" id="KW-1185">Reference proteome</keyword>
<dbReference type="PANTHER" id="PTHR34595">
    <property type="entry name" value="BLR5612 PROTEIN"/>
    <property type="match status" value="1"/>
</dbReference>
<comment type="caution">
    <text evidence="2">The sequence shown here is derived from an EMBL/GenBank/DDBJ whole genome shotgun (WGS) entry which is preliminary data.</text>
</comment>
<sequence length="313" mass="34802">MLSRTASNLYWMGRYLERADFTARLIEATQRLASLPSSYGGAVNAWESAIAASWMTHAFSATELPITETNVSEFLTLAPGNSSSIRSCLETARANARSVRTALTEEAWEAINAAWLEMSKLGPHLAGRDALGSILEMVKHAVSAFEGAAQRTMLRGDAFWFINLGSSIERADNSARLLDVKYHLLLPRGESVGGSLDYFQWTTILRTVSAMTAYRWVYRDSVKPWLVADLLILNRQIPRSLASCYDEIRRHLDLLASQTGRRGPAHRLAATGHARLANTNIDNIFADGLHEFLTGFIYDNNRLGDAIAEQYLF</sequence>
<dbReference type="Proteomes" id="UP000538147">
    <property type="component" value="Unassembled WGS sequence"/>
</dbReference>
<gene>
    <name evidence="2" type="ORF">FHS79_000528</name>
</gene>
<accession>A0A841L1D4</accession>
<dbReference type="Pfam" id="PF04168">
    <property type="entry name" value="Alpha-E"/>
    <property type="match status" value="1"/>
</dbReference>
<dbReference type="RefSeq" id="WP_184194945.1">
    <property type="nucleotide sequence ID" value="NZ_JACIIV010000003.1"/>
</dbReference>
<dbReference type="InterPro" id="IPR007296">
    <property type="entry name" value="DUF403"/>
</dbReference>
<feature type="domain" description="DUF403" evidence="1">
    <location>
        <begin position="1"/>
        <end position="312"/>
    </location>
</feature>
<evidence type="ECO:0000259" key="1">
    <source>
        <dbReference type="Pfam" id="PF04168"/>
    </source>
</evidence>
<reference evidence="2 3" key="1">
    <citation type="submission" date="2020-08" db="EMBL/GenBank/DDBJ databases">
        <title>Genomic Encyclopedia of Type Strains, Phase IV (KMG-IV): sequencing the most valuable type-strain genomes for metagenomic binning, comparative biology and taxonomic classification.</title>
        <authorList>
            <person name="Goeker M."/>
        </authorList>
    </citation>
    <scope>NUCLEOTIDE SEQUENCE [LARGE SCALE GENOMIC DNA]</scope>
    <source>
        <strain evidence="2 3">DSM 102189</strain>
    </source>
</reference>
<dbReference type="InterPro" id="IPR051680">
    <property type="entry name" value="ATP-dep_Glu-Cys_Ligase-2"/>
</dbReference>
<protein>
    <submittedName>
        <fullName evidence="2">Putative alpha-E superfamily protein</fullName>
    </submittedName>
</protein>
<dbReference type="EMBL" id="JACIIV010000003">
    <property type="protein sequence ID" value="MBB6226374.1"/>
    <property type="molecule type" value="Genomic_DNA"/>
</dbReference>
<evidence type="ECO:0000313" key="3">
    <source>
        <dbReference type="Proteomes" id="UP000538147"/>
    </source>
</evidence>